<evidence type="ECO:0000313" key="4">
    <source>
        <dbReference type="Proteomes" id="UP001589627"/>
    </source>
</evidence>
<dbReference type="EMBL" id="JBHLZP010000741">
    <property type="protein sequence ID" value="MFB9839542.1"/>
    <property type="molecule type" value="Genomic_DNA"/>
</dbReference>
<accession>A0ABV5YYV2</accession>
<dbReference type="InterPro" id="IPR036291">
    <property type="entry name" value="NAD(P)-bd_dom_sf"/>
</dbReference>
<comment type="caution">
    <text evidence="3">The sequence shown here is derived from an EMBL/GenBank/DDBJ whole genome shotgun (WGS) entry which is preliminary data.</text>
</comment>
<dbReference type="Pfam" id="PF00106">
    <property type="entry name" value="adh_short"/>
    <property type="match status" value="1"/>
</dbReference>
<reference evidence="3 4" key="1">
    <citation type="submission" date="2024-09" db="EMBL/GenBank/DDBJ databases">
        <authorList>
            <person name="Sun Q."/>
            <person name="Mori K."/>
        </authorList>
    </citation>
    <scope>NUCLEOTIDE SEQUENCE [LARGE SCALE GENOMIC DNA]</scope>
    <source>
        <strain evidence="3 4">TBRC 0563</strain>
    </source>
</reference>
<evidence type="ECO:0000256" key="2">
    <source>
        <dbReference type="ARBA" id="ARBA00023002"/>
    </source>
</evidence>
<dbReference type="Gene3D" id="3.40.50.720">
    <property type="entry name" value="NAD(P)-binding Rossmann-like Domain"/>
    <property type="match status" value="1"/>
</dbReference>
<dbReference type="PANTHER" id="PTHR44196">
    <property type="entry name" value="DEHYDROGENASE/REDUCTASE SDR FAMILY MEMBER 7B"/>
    <property type="match status" value="1"/>
</dbReference>
<name>A0ABV5YYV2_9ACTN</name>
<dbReference type="SUPFAM" id="SSF51735">
    <property type="entry name" value="NAD(P)-binding Rossmann-fold domains"/>
    <property type="match status" value="1"/>
</dbReference>
<keyword evidence="2" id="KW-0560">Oxidoreductase</keyword>
<organism evidence="3 4">
    <name type="scientific">Actinoallomurus acaciae</name>
    <dbReference type="NCBI Taxonomy" id="502577"/>
    <lineage>
        <taxon>Bacteria</taxon>
        <taxon>Bacillati</taxon>
        <taxon>Actinomycetota</taxon>
        <taxon>Actinomycetes</taxon>
        <taxon>Streptosporangiales</taxon>
        <taxon>Thermomonosporaceae</taxon>
        <taxon>Actinoallomurus</taxon>
    </lineage>
</organism>
<protein>
    <submittedName>
        <fullName evidence="3">SDR family NAD(P)-dependent oxidoreductase</fullName>
    </submittedName>
</protein>
<dbReference type="InterPro" id="IPR002347">
    <property type="entry name" value="SDR_fam"/>
</dbReference>
<dbReference type="PANTHER" id="PTHR44196:SF1">
    <property type="entry name" value="DEHYDROGENASE_REDUCTASE SDR FAMILY MEMBER 7B"/>
    <property type="match status" value="1"/>
</dbReference>
<gene>
    <name evidence="3" type="ORF">ACFFNX_46115</name>
</gene>
<feature type="non-terminal residue" evidence="3">
    <location>
        <position position="62"/>
    </location>
</feature>
<dbReference type="RefSeq" id="WP_378212682.1">
    <property type="nucleotide sequence ID" value="NZ_JBHLZP010000741.1"/>
</dbReference>
<comment type="similarity">
    <text evidence="1">Belongs to the short-chain dehydrogenases/reductases (SDR) family.</text>
</comment>
<evidence type="ECO:0000256" key="1">
    <source>
        <dbReference type="ARBA" id="ARBA00006484"/>
    </source>
</evidence>
<proteinExistence type="inferred from homology"/>
<keyword evidence="4" id="KW-1185">Reference proteome</keyword>
<evidence type="ECO:0000313" key="3">
    <source>
        <dbReference type="EMBL" id="MFB9839542.1"/>
    </source>
</evidence>
<sequence length="62" mass="6248">MRLDDRLVLITGASSGIGAATARAMADVRARLLLTGRNRAALDAVAAETGGRPVVADLTTGA</sequence>
<dbReference type="Proteomes" id="UP001589627">
    <property type="component" value="Unassembled WGS sequence"/>
</dbReference>